<proteinExistence type="predicted"/>
<name>A0A8J4YUT5_CHIOP</name>
<evidence type="ECO:0000313" key="1">
    <source>
        <dbReference type="EMBL" id="KAG0727499.1"/>
    </source>
</evidence>
<dbReference type="OrthoDB" id="6378051at2759"/>
<dbReference type="AlphaFoldDB" id="A0A8J4YUT5"/>
<evidence type="ECO:0008006" key="3">
    <source>
        <dbReference type="Google" id="ProtNLM"/>
    </source>
</evidence>
<dbReference type="Proteomes" id="UP000770661">
    <property type="component" value="Unassembled WGS sequence"/>
</dbReference>
<reference evidence="1" key="1">
    <citation type="submission" date="2020-07" db="EMBL/GenBank/DDBJ databases">
        <title>The High-quality genome of the commercially important snow crab, Chionoecetes opilio.</title>
        <authorList>
            <person name="Jeong J.-H."/>
            <person name="Ryu S."/>
        </authorList>
    </citation>
    <scope>NUCLEOTIDE SEQUENCE</scope>
    <source>
        <strain evidence="1">MADBK_172401_WGS</strain>
        <tissue evidence="1">Digestive gland</tissue>
    </source>
</reference>
<accession>A0A8J4YUT5</accession>
<comment type="caution">
    <text evidence="1">The sequence shown here is derived from an EMBL/GenBank/DDBJ whole genome shotgun (WGS) entry which is preliminary data.</text>
</comment>
<sequence>MVTPPLKMLIKARVPQGSVLGPLLWNVYFNDILQLIPEARGTQTGCTLTFTCERSDRHNTVIRINQTLQSIAPWGKRWKITFAPDKGSSRPHLPQQDAVNWDQHAILLEGRKNTPPGVSQHSRGGVLTLASQNTSHARRSPGCCPETSCIRRVAHPWTLRESATLYKSKSAP</sequence>
<dbReference type="EMBL" id="JACEEZ010003300">
    <property type="protein sequence ID" value="KAG0727499.1"/>
    <property type="molecule type" value="Genomic_DNA"/>
</dbReference>
<gene>
    <name evidence="1" type="ORF">GWK47_034549</name>
</gene>
<evidence type="ECO:0000313" key="2">
    <source>
        <dbReference type="Proteomes" id="UP000770661"/>
    </source>
</evidence>
<protein>
    <recommendedName>
        <fullName evidence="3">Reverse transcriptase domain-containing protein</fullName>
    </recommendedName>
</protein>
<keyword evidence="2" id="KW-1185">Reference proteome</keyword>
<organism evidence="1 2">
    <name type="scientific">Chionoecetes opilio</name>
    <name type="common">Atlantic snow crab</name>
    <name type="synonym">Cancer opilio</name>
    <dbReference type="NCBI Taxonomy" id="41210"/>
    <lineage>
        <taxon>Eukaryota</taxon>
        <taxon>Metazoa</taxon>
        <taxon>Ecdysozoa</taxon>
        <taxon>Arthropoda</taxon>
        <taxon>Crustacea</taxon>
        <taxon>Multicrustacea</taxon>
        <taxon>Malacostraca</taxon>
        <taxon>Eumalacostraca</taxon>
        <taxon>Eucarida</taxon>
        <taxon>Decapoda</taxon>
        <taxon>Pleocyemata</taxon>
        <taxon>Brachyura</taxon>
        <taxon>Eubrachyura</taxon>
        <taxon>Majoidea</taxon>
        <taxon>Majidae</taxon>
        <taxon>Chionoecetes</taxon>
    </lineage>
</organism>